<dbReference type="Proteomes" id="UP000054477">
    <property type="component" value="Unassembled WGS sequence"/>
</dbReference>
<dbReference type="EMBL" id="KN838585">
    <property type="protein sequence ID" value="KIK02988.1"/>
    <property type="molecule type" value="Genomic_DNA"/>
</dbReference>
<evidence type="ECO:0000313" key="3">
    <source>
        <dbReference type="Proteomes" id="UP000054477"/>
    </source>
</evidence>
<keyword evidence="3" id="KW-1185">Reference proteome</keyword>
<evidence type="ECO:0000313" key="2">
    <source>
        <dbReference type="EMBL" id="KIK02988.1"/>
    </source>
</evidence>
<gene>
    <name evidence="2" type="ORF">K443DRAFT_503171</name>
</gene>
<reference evidence="2 3" key="1">
    <citation type="submission" date="2014-04" db="EMBL/GenBank/DDBJ databases">
        <authorList>
            <consortium name="DOE Joint Genome Institute"/>
            <person name="Kuo A."/>
            <person name="Kohler A."/>
            <person name="Nagy L.G."/>
            <person name="Floudas D."/>
            <person name="Copeland A."/>
            <person name="Barry K.W."/>
            <person name="Cichocki N."/>
            <person name="Veneault-Fourrey C."/>
            <person name="LaButti K."/>
            <person name="Lindquist E.A."/>
            <person name="Lipzen A."/>
            <person name="Lundell T."/>
            <person name="Morin E."/>
            <person name="Murat C."/>
            <person name="Sun H."/>
            <person name="Tunlid A."/>
            <person name="Henrissat B."/>
            <person name="Grigoriev I.V."/>
            <person name="Hibbett D.S."/>
            <person name="Martin F."/>
            <person name="Nordberg H.P."/>
            <person name="Cantor M.N."/>
            <person name="Hua S.X."/>
        </authorList>
    </citation>
    <scope>NUCLEOTIDE SEQUENCE [LARGE SCALE GENOMIC DNA]</scope>
    <source>
        <strain evidence="2 3">LaAM-08-1</strain>
    </source>
</reference>
<organism evidence="2 3">
    <name type="scientific">Laccaria amethystina LaAM-08-1</name>
    <dbReference type="NCBI Taxonomy" id="1095629"/>
    <lineage>
        <taxon>Eukaryota</taxon>
        <taxon>Fungi</taxon>
        <taxon>Dikarya</taxon>
        <taxon>Basidiomycota</taxon>
        <taxon>Agaricomycotina</taxon>
        <taxon>Agaricomycetes</taxon>
        <taxon>Agaricomycetidae</taxon>
        <taxon>Agaricales</taxon>
        <taxon>Agaricineae</taxon>
        <taxon>Hydnangiaceae</taxon>
        <taxon>Laccaria</taxon>
    </lineage>
</organism>
<feature type="region of interest" description="Disordered" evidence="1">
    <location>
        <begin position="47"/>
        <end position="68"/>
    </location>
</feature>
<dbReference type="AlphaFoldDB" id="A0A0C9Y4H8"/>
<feature type="compositionally biased region" description="Low complexity" evidence="1">
    <location>
        <begin position="49"/>
        <end position="67"/>
    </location>
</feature>
<sequence length="84" mass="9076">MVLIVWLPVSRALSSLSPSGRCTRVILALSRQHLLPRCPFRCWACPLHSSSSSSQSLASPTLSSSQTRKGFSGSIVMYILILGS</sequence>
<proteinExistence type="predicted"/>
<evidence type="ECO:0000256" key="1">
    <source>
        <dbReference type="SAM" id="MobiDB-lite"/>
    </source>
</evidence>
<name>A0A0C9Y4H8_9AGAR</name>
<protein>
    <submittedName>
        <fullName evidence="2">Uncharacterized protein</fullName>
    </submittedName>
</protein>
<accession>A0A0C9Y4H8</accession>
<reference evidence="3" key="2">
    <citation type="submission" date="2015-01" db="EMBL/GenBank/DDBJ databases">
        <title>Evolutionary Origins and Diversification of the Mycorrhizal Mutualists.</title>
        <authorList>
            <consortium name="DOE Joint Genome Institute"/>
            <consortium name="Mycorrhizal Genomics Consortium"/>
            <person name="Kohler A."/>
            <person name="Kuo A."/>
            <person name="Nagy L.G."/>
            <person name="Floudas D."/>
            <person name="Copeland A."/>
            <person name="Barry K.W."/>
            <person name="Cichocki N."/>
            <person name="Veneault-Fourrey C."/>
            <person name="LaButti K."/>
            <person name="Lindquist E.A."/>
            <person name="Lipzen A."/>
            <person name="Lundell T."/>
            <person name="Morin E."/>
            <person name="Murat C."/>
            <person name="Riley R."/>
            <person name="Ohm R."/>
            <person name="Sun H."/>
            <person name="Tunlid A."/>
            <person name="Henrissat B."/>
            <person name="Grigoriev I.V."/>
            <person name="Hibbett D.S."/>
            <person name="Martin F."/>
        </authorList>
    </citation>
    <scope>NUCLEOTIDE SEQUENCE [LARGE SCALE GENOMIC DNA]</scope>
    <source>
        <strain evidence="3">LaAM-08-1</strain>
    </source>
</reference>
<dbReference type="HOGENOM" id="CLU_2527821_0_0_1"/>